<dbReference type="PANTHER" id="PTHR35565">
    <property type="entry name" value="CYTOPLASMIC PROTEIN-RELATED"/>
    <property type="match status" value="1"/>
</dbReference>
<sequence length="467" mass="52187">MIELDSPETVRGGIHGEESSDGWLAPLLASQVRIDRWIAKIDAMLGEQLDAILHHPEFQSLEAAWRGLEFVVNRIEAGRGIQVAMWNCSKQELSDDLADAAERTKSRFFRTVYESHYGQHGGVPFAAIFANFSVTAAFDDVALLRGMASVAAMSHAPVFVDAHPSLFAPSKRGNGSPENASFEELSAATDLGAIFEGPSFIKWHDLRTSEDSRYLGILLPRMRLRSAYRDATESAETFVYDETIAAHGDHLWGSATYAFSLRLAESYARDRTAMRLLDTFLAAPPVFEAHEVMGDDACKPPVEVLFSRRIEEALAELGFIPLTCDPVDGSLRFASASSLQMPKTFGRSDGGEQATLNYLLGTRIPYLLFVCRFAHQLKVFQREKLGGHHTREQLQTQLTAQLRRYVDTKDNPSAATRFQYPLRGAKVELVDIPGQPGWYGMNVVIRPHMRYRDAEFELDVTGRIDRR</sequence>
<gene>
    <name evidence="3" type="primary">tssC</name>
    <name evidence="3" type="ORF">LZC95_14360</name>
</gene>
<dbReference type="InterPro" id="IPR010269">
    <property type="entry name" value="T6SS_TssC-like"/>
</dbReference>
<dbReference type="Proteomes" id="UP001379533">
    <property type="component" value="Chromosome"/>
</dbReference>
<dbReference type="EMBL" id="CP089982">
    <property type="protein sequence ID" value="WXA98011.1"/>
    <property type="molecule type" value="Genomic_DNA"/>
</dbReference>
<evidence type="ECO:0000259" key="2">
    <source>
        <dbReference type="Pfam" id="PF18945"/>
    </source>
</evidence>
<dbReference type="InterPro" id="IPR044031">
    <property type="entry name" value="TssC1_N"/>
</dbReference>
<proteinExistence type="predicted"/>
<reference evidence="3 4" key="1">
    <citation type="submission" date="2021-12" db="EMBL/GenBank/DDBJ databases">
        <title>Discovery of the Pendulisporaceae a myxobacterial family with distinct sporulation behavior and unique specialized metabolism.</title>
        <authorList>
            <person name="Garcia R."/>
            <person name="Popoff A."/>
            <person name="Bader C.D."/>
            <person name="Loehr J."/>
            <person name="Walesch S."/>
            <person name="Walt C."/>
            <person name="Boldt J."/>
            <person name="Bunk B."/>
            <person name="Haeckl F.J.F.P.J."/>
            <person name="Gunesch A.P."/>
            <person name="Birkelbach J."/>
            <person name="Nuebel U."/>
            <person name="Pietschmann T."/>
            <person name="Bach T."/>
            <person name="Mueller R."/>
        </authorList>
    </citation>
    <scope>NUCLEOTIDE SEQUENCE [LARGE SCALE GENOMIC DNA]</scope>
    <source>
        <strain evidence="3 4">MSr12523</strain>
    </source>
</reference>
<keyword evidence="4" id="KW-1185">Reference proteome</keyword>
<name>A0ABZ2KH59_9BACT</name>
<protein>
    <submittedName>
        <fullName evidence="3">Type VI secretion system contractile sheath large subunit</fullName>
    </submittedName>
</protein>
<dbReference type="PANTHER" id="PTHR35565:SF1">
    <property type="entry name" value="TYPE VI SECRETION SYSTEM CONTRACTILE SHEATH LARGE SUBUNIT"/>
    <property type="match status" value="1"/>
</dbReference>
<dbReference type="InterPro" id="IPR044032">
    <property type="entry name" value="TssC1_C"/>
</dbReference>
<evidence type="ECO:0000259" key="1">
    <source>
        <dbReference type="Pfam" id="PF05943"/>
    </source>
</evidence>
<accession>A0ABZ2KH59</accession>
<feature type="domain" description="TssC1 N-terminal" evidence="1">
    <location>
        <begin position="35"/>
        <end position="340"/>
    </location>
</feature>
<feature type="domain" description="TssC1 C-terminal" evidence="2">
    <location>
        <begin position="353"/>
        <end position="463"/>
    </location>
</feature>
<dbReference type="Pfam" id="PF18945">
    <property type="entry name" value="VipB_2"/>
    <property type="match status" value="1"/>
</dbReference>
<dbReference type="NCBIfam" id="TIGR03355">
    <property type="entry name" value="VI_chp_2"/>
    <property type="match status" value="1"/>
</dbReference>
<evidence type="ECO:0000313" key="4">
    <source>
        <dbReference type="Proteomes" id="UP001379533"/>
    </source>
</evidence>
<organism evidence="3 4">
    <name type="scientific">Pendulispora brunnea</name>
    <dbReference type="NCBI Taxonomy" id="2905690"/>
    <lineage>
        <taxon>Bacteria</taxon>
        <taxon>Pseudomonadati</taxon>
        <taxon>Myxococcota</taxon>
        <taxon>Myxococcia</taxon>
        <taxon>Myxococcales</taxon>
        <taxon>Sorangiineae</taxon>
        <taxon>Pendulisporaceae</taxon>
        <taxon>Pendulispora</taxon>
    </lineage>
</organism>
<dbReference type="Pfam" id="PF05943">
    <property type="entry name" value="VipB"/>
    <property type="match status" value="1"/>
</dbReference>
<dbReference type="RefSeq" id="WP_394848629.1">
    <property type="nucleotide sequence ID" value="NZ_CP089982.1"/>
</dbReference>
<evidence type="ECO:0000313" key="3">
    <source>
        <dbReference type="EMBL" id="WXA98011.1"/>
    </source>
</evidence>